<dbReference type="AlphaFoldDB" id="A0A0S4LJC5"/>
<sequence length="180" mass="19913">MRTVSAQEGDSQRSSVGEKSSVTELLAHHRAWNTFADGVVRTIPVLKAQMSAVTAETERAAVELLVQLQALASGAETMTSVARAEVISKVVMAMQFQDITRQKLEHVGQALDQFKRHLQILQEGPLTEETAQELAGLERIEENYTMEAERRLHQAALQPQYQEPVPVEASDNGEDSVTLF</sequence>
<dbReference type="Proteomes" id="UP000199032">
    <property type="component" value="Unassembled WGS sequence"/>
</dbReference>
<evidence type="ECO:0000256" key="1">
    <source>
        <dbReference type="SAM" id="MobiDB-lite"/>
    </source>
</evidence>
<keyword evidence="3" id="KW-1185">Reference proteome</keyword>
<protein>
    <submittedName>
        <fullName evidence="2">Uncharacterized protein</fullName>
    </submittedName>
</protein>
<feature type="region of interest" description="Disordered" evidence="1">
    <location>
        <begin position="158"/>
        <end position="180"/>
    </location>
</feature>
<proteinExistence type="predicted"/>
<dbReference type="STRING" id="1742972.COMA1_40183"/>
<accession>A0A0S4LJC5</accession>
<dbReference type="Gene3D" id="1.10.287.500">
    <property type="entry name" value="Helix hairpin bin"/>
    <property type="match status" value="1"/>
</dbReference>
<dbReference type="EMBL" id="CZQA01000010">
    <property type="protein sequence ID" value="CUS37660.1"/>
    <property type="molecule type" value="Genomic_DNA"/>
</dbReference>
<reference evidence="2 3" key="1">
    <citation type="submission" date="2015-10" db="EMBL/GenBank/DDBJ databases">
        <authorList>
            <person name="Gilbert D.G."/>
        </authorList>
    </citation>
    <scope>NUCLEOTIDE SEQUENCE [LARGE SCALE GENOMIC DNA]</scope>
    <source>
        <strain evidence="2">COMA1</strain>
    </source>
</reference>
<name>A0A0S4LJC5_9BACT</name>
<evidence type="ECO:0000313" key="3">
    <source>
        <dbReference type="Proteomes" id="UP000199032"/>
    </source>
</evidence>
<organism evidence="2 3">
    <name type="scientific">Candidatus Nitrospira nitrosa</name>
    <dbReference type="NCBI Taxonomy" id="1742972"/>
    <lineage>
        <taxon>Bacteria</taxon>
        <taxon>Pseudomonadati</taxon>
        <taxon>Nitrospirota</taxon>
        <taxon>Nitrospiria</taxon>
        <taxon>Nitrospirales</taxon>
        <taxon>Nitrospiraceae</taxon>
        <taxon>Nitrospira</taxon>
    </lineage>
</organism>
<gene>
    <name evidence="2" type="ORF">COMA1_40183</name>
</gene>
<dbReference type="SUPFAM" id="SSF75708">
    <property type="entry name" value="Chemotaxis phosphatase CheZ"/>
    <property type="match status" value="1"/>
</dbReference>
<evidence type="ECO:0000313" key="2">
    <source>
        <dbReference type="EMBL" id="CUS37660.1"/>
    </source>
</evidence>